<reference evidence="1" key="1">
    <citation type="journal article" date="2021" name="Proc. Natl. Acad. Sci. U.S.A.">
        <title>A Catalog of Tens of Thousands of Viruses from Human Metagenomes Reveals Hidden Associations with Chronic Diseases.</title>
        <authorList>
            <person name="Tisza M.J."/>
            <person name="Buck C.B."/>
        </authorList>
    </citation>
    <scope>NUCLEOTIDE SEQUENCE</scope>
    <source>
        <strain evidence="1">CtKzN3</strain>
    </source>
</reference>
<proteinExistence type="predicted"/>
<name>A0A8S5NGV7_9CAUD</name>
<accession>A0A8S5NGV7</accession>
<organism evidence="1">
    <name type="scientific">Podoviridae sp. ctKzN3</name>
    <dbReference type="NCBI Taxonomy" id="2826553"/>
    <lineage>
        <taxon>Viruses</taxon>
        <taxon>Duplodnaviria</taxon>
        <taxon>Heunggongvirae</taxon>
        <taxon>Uroviricota</taxon>
        <taxon>Caudoviricetes</taxon>
    </lineage>
</organism>
<sequence>MHKRPLVTNDRDARARHWGIGFSRLTQRGKGRGSGAYE</sequence>
<protein>
    <submittedName>
        <fullName evidence="1">Uncharacterized protein</fullName>
    </submittedName>
</protein>
<evidence type="ECO:0000313" key="1">
    <source>
        <dbReference type="EMBL" id="DAD93588.1"/>
    </source>
</evidence>
<dbReference type="EMBL" id="BK015163">
    <property type="protein sequence ID" value="DAD93588.1"/>
    <property type="molecule type" value="Genomic_DNA"/>
</dbReference>